<dbReference type="RefSeq" id="XP_015074110.1">
    <property type="nucleotide sequence ID" value="XM_015218624.2"/>
</dbReference>
<dbReference type="PROSITE" id="PS51005">
    <property type="entry name" value="NAC"/>
    <property type="match status" value="1"/>
</dbReference>
<keyword evidence="5" id="KW-0805">Transcription regulation</keyword>
<evidence type="ECO:0000256" key="7">
    <source>
        <dbReference type="ARBA" id="ARBA00023136"/>
    </source>
</evidence>
<feature type="transmembrane region" description="Helical" evidence="11">
    <location>
        <begin position="570"/>
        <end position="590"/>
    </location>
</feature>
<evidence type="ECO:0000313" key="14">
    <source>
        <dbReference type="RefSeq" id="XP_015074110.1"/>
    </source>
</evidence>
<accession>A0ABM1GPM8</accession>
<dbReference type="Proteomes" id="UP000694930">
    <property type="component" value="Chromosome 4"/>
</dbReference>
<keyword evidence="9" id="KW-0804">Transcription</keyword>
<evidence type="ECO:0000256" key="6">
    <source>
        <dbReference type="ARBA" id="ARBA00023125"/>
    </source>
</evidence>
<evidence type="ECO:0000256" key="3">
    <source>
        <dbReference type="ARBA" id="ARBA00022692"/>
    </source>
</evidence>
<reference evidence="13" key="1">
    <citation type="journal article" date="2014" name="Nat. Genet.">
        <title>The genome of the stress-tolerant wild tomato species Solanum pennellii.</title>
        <authorList>
            <person name="Bolger A."/>
            <person name="Scossa F."/>
            <person name="Bolger M.E."/>
            <person name="Lanz C."/>
            <person name="Maumus F."/>
            <person name="Tohge T."/>
            <person name="Quesneville H."/>
            <person name="Alseekh S."/>
            <person name="Sorensen I."/>
            <person name="Lichtenstein G."/>
            <person name="Fich E.A."/>
            <person name="Conte M."/>
            <person name="Keller H."/>
            <person name="Schneeberger K."/>
            <person name="Schwacke R."/>
            <person name="Ofner I."/>
            <person name="Vrebalov J."/>
            <person name="Xu Y."/>
            <person name="Osorio S."/>
            <person name="Aflitos S.A."/>
            <person name="Schijlen E."/>
            <person name="Jimenez-Gomez J.M."/>
            <person name="Ryngajllo M."/>
            <person name="Kimura S."/>
            <person name="Kumar R."/>
            <person name="Koenig D."/>
            <person name="Headland L.R."/>
            <person name="Maloof J.N."/>
            <person name="Sinha N."/>
            <person name="van Ham R.C."/>
            <person name="Lankhorst R.K."/>
            <person name="Mao L."/>
            <person name="Vogel A."/>
            <person name="Arsova B."/>
            <person name="Panstruga R."/>
            <person name="Fei Z."/>
            <person name="Rose J.K."/>
            <person name="Zamir D."/>
            <person name="Carrari F."/>
            <person name="Giovannoni J.J."/>
            <person name="Weigel D."/>
            <person name="Usadel B."/>
            <person name="Fernie A.R."/>
        </authorList>
    </citation>
    <scope>NUCLEOTIDE SEQUENCE [LARGE SCALE GENOMIC DNA]</scope>
    <source>
        <strain evidence="13">cv. LA0716</strain>
    </source>
</reference>
<evidence type="ECO:0000256" key="2">
    <source>
        <dbReference type="ARBA" id="ARBA00004167"/>
    </source>
</evidence>
<dbReference type="PANTHER" id="PTHR31744:SF216">
    <property type="entry name" value="NAC TRANSCRIPTION FACTOR"/>
    <property type="match status" value="1"/>
</dbReference>
<evidence type="ECO:0000313" key="13">
    <source>
        <dbReference type="Proteomes" id="UP000694930"/>
    </source>
</evidence>
<dbReference type="PANTHER" id="PTHR31744">
    <property type="entry name" value="PROTEIN CUP-SHAPED COTYLEDON 2-RELATED"/>
    <property type="match status" value="1"/>
</dbReference>
<evidence type="ECO:0000256" key="8">
    <source>
        <dbReference type="ARBA" id="ARBA00023159"/>
    </source>
</evidence>
<sequence length="599" mass="67002">MKVLMDSVAAAASSSPCKEMKVSECFGENSVFPPGFRFHPTDEELVLYYLKRKICRRRILLDAIGETDVYKWEPEDLPDLSKLKTGDRQWFFFSPRDRKYPNGARSNRASKHGYWKATGKDRIITCNSRAVGVKKTLVFYKGRAPVGERTDWVMHEYTMDEEELKRCQNVQDYYALYKVFKKSGPGPKNGEQYGAPFREEDWLDDECLNAKVSVQPESPRDQENTAKNINVVPAPDDAIEELLKRPFTVDNNFALEQFVQEEDTESTLLNQSSRDVNLYNHCAVAGPSCQQYNVKASFDLTESGTSPLHLHEAPEVSSAPVNPEKPPYALEEDFLEDFLEMDDLLVVEPNVQNFDYGTPNGQVFDKPAGNLETLQFDDFDGLSEFDLYHDAPSLLDNVGTPVVGQIAEPYMNNFVNGITYPDSTTYMGAFQNDMMNNQQMRLNHENQINNQFWMHDERLGVFNPIEGDQSVVDQASSGVVNDNNMANYPMGANQNLAKKDDGTQSWFSSNLWAFVDSIPTTPASAAESALVVNRAFERMSSFSRMKLNVGNMNVAAGNASATSSSSGKGKYGLCCISLLGVLCAFLWVVIGTSAKIAGT</sequence>
<evidence type="ECO:0000256" key="4">
    <source>
        <dbReference type="ARBA" id="ARBA00022989"/>
    </source>
</evidence>
<dbReference type="Gene3D" id="2.170.150.80">
    <property type="entry name" value="NAC domain"/>
    <property type="match status" value="1"/>
</dbReference>
<dbReference type="InterPro" id="IPR036093">
    <property type="entry name" value="NAC_dom_sf"/>
</dbReference>
<keyword evidence="13" id="KW-1185">Reference proteome</keyword>
<evidence type="ECO:0000259" key="12">
    <source>
        <dbReference type="PROSITE" id="PS51005"/>
    </source>
</evidence>
<evidence type="ECO:0000256" key="10">
    <source>
        <dbReference type="ARBA" id="ARBA00023242"/>
    </source>
</evidence>
<keyword evidence="7 11" id="KW-0472">Membrane</keyword>
<reference evidence="14" key="2">
    <citation type="submission" date="2025-08" db="UniProtKB">
        <authorList>
            <consortium name="RefSeq"/>
        </authorList>
    </citation>
    <scope>IDENTIFICATION</scope>
</reference>
<protein>
    <submittedName>
        <fullName evidence="14">NAC domain-containing protein 17-like</fullName>
    </submittedName>
</protein>
<gene>
    <name evidence="14" type="primary">LOC107018205</name>
</gene>
<keyword evidence="10" id="KW-0539">Nucleus</keyword>
<keyword evidence="6" id="KW-0238">DNA-binding</keyword>
<comment type="subcellular location">
    <subcellularLocation>
        <location evidence="2">Membrane</location>
        <topology evidence="2">Single-pass membrane protein</topology>
    </subcellularLocation>
    <subcellularLocation>
        <location evidence="1">Nucleus</location>
    </subcellularLocation>
</comment>
<dbReference type="GeneID" id="107018205"/>
<dbReference type="InterPro" id="IPR003441">
    <property type="entry name" value="NAC-dom"/>
</dbReference>
<name>A0ABM1GPM8_SOLPN</name>
<evidence type="ECO:0000256" key="9">
    <source>
        <dbReference type="ARBA" id="ARBA00023163"/>
    </source>
</evidence>
<keyword evidence="8" id="KW-0010">Activator</keyword>
<evidence type="ECO:0000256" key="1">
    <source>
        <dbReference type="ARBA" id="ARBA00004123"/>
    </source>
</evidence>
<feature type="domain" description="NAC" evidence="12">
    <location>
        <begin position="32"/>
        <end position="182"/>
    </location>
</feature>
<evidence type="ECO:0000256" key="5">
    <source>
        <dbReference type="ARBA" id="ARBA00023015"/>
    </source>
</evidence>
<dbReference type="SUPFAM" id="SSF101941">
    <property type="entry name" value="NAC domain"/>
    <property type="match status" value="1"/>
</dbReference>
<evidence type="ECO:0000256" key="11">
    <source>
        <dbReference type="SAM" id="Phobius"/>
    </source>
</evidence>
<keyword evidence="4 11" id="KW-1133">Transmembrane helix</keyword>
<organism evidence="13 14">
    <name type="scientific">Solanum pennellii</name>
    <name type="common">Tomato</name>
    <name type="synonym">Lycopersicon pennellii</name>
    <dbReference type="NCBI Taxonomy" id="28526"/>
    <lineage>
        <taxon>Eukaryota</taxon>
        <taxon>Viridiplantae</taxon>
        <taxon>Streptophyta</taxon>
        <taxon>Embryophyta</taxon>
        <taxon>Tracheophyta</taxon>
        <taxon>Spermatophyta</taxon>
        <taxon>Magnoliopsida</taxon>
        <taxon>eudicotyledons</taxon>
        <taxon>Gunneridae</taxon>
        <taxon>Pentapetalae</taxon>
        <taxon>asterids</taxon>
        <taxon>lamiids</taxon>
        <taxon>Solanales</taxon>
        <taxon>Solanaceae</taxon>
        <taxon>Solanoideae</taxon>
        <taxon>Solaneae</taxon>
        <taxon>Solanum</taxon>
        <taxon>Solanum subgen. Lycopersicon</taxon>
    </lineage>
</organism>
<proteinExistence type="predicted"/>
<dbReference type="Pfam" id="PF02365">
    <property type="entry name" value="NAM"/>
    <property type="match status" value="1"/>
</dbReference>
<keyword evidence="3 11" id="KW-0812">Transmembrane</keyword>